<evidence type="ECO:0000313" key="2">
    <source>
        <dbReference type="EMBL" id="GJT38526.1"/>
    </source>
</evidence>
<feature type="region of interest" description="Disordered" evidence="1">
    <location>
        <begin position="203"/>
        <end position="239"/>
    </location>
</feature>
<evidence type="ECO:0000256" key="1">
    <source>
        <dbReference type="SAM" id="MobiDB-lite"/>
    </source>
</evidence>
<dbReference type="Proteomes" id="UP001151760">
    <property type="component" value="Unassembled WGS sequence"/>
</dbReference>
<reference evidence="2" key="1">
    <citation type="journal article" date="2022" name="Int. J. Mol. Sci.">
        <title>Draft Genome of Tanacetum Coccineum: Genomic Comparison of Closely Related Tanacetum-Family Plants.</title>
        <authorList>
            <person name="Yamashiro T."/>
            <person name="Shiraishi A."/>
            <person name="Nakayama K."/>
            <person name="Satake H."/>
        </authorList>
    </citation>
    <scope>NUCLEOTIDE SEQUENCE</scope>
</reference>
<reference evidence="2" key="2">
    <citation type="submission" date="2022-01" db="EMBL/GenBank/DDBJ databases">
        <authorList>
            <person name="Yamashiro T."/>
            <person name="Shiraishi A."/>
            <person name="Satake H."/>
            <person name="Nakayama K."/>
        </authorList>
    </citation>
    <scope>NUCLEOTIDE SEQUENCE</scope>
</reference>
<sequence>MSQEQRQLVARDETWVPTADIIKINTTNMRINPTLLQKEETYQVILDIIKNSTCYNAFLITADVLEIYMQQFWYTVKKIKNSTPYEFDLADVKVLRKILDICLRVQGEEFVETPSEESLLTFLIELGYKGQLNKLLSITGKDFQEYGQAIPYTMLTEEIKRLETYQTFLAMSTGLIPPKKTRGKGKLISKMEADIAEEARRVHETHEHLVIENPTGVDESDESNGEPANRPTRRRRPYGVTFRDTSISVMKKAMKASKEAFRIQQLTGDSSEGDGITPEVLEVLIGKTSSKGAGTEPEMTLHSSLLMKRKMLKEMMMIEVLILRKTNDERTNSENRDQAMTDAKKNVAKKVEEEKGDEEEE</sequence>
<protein>
    <submittedName>
        <fullName evidence="2">Uncharacterized protein</fullName>
    </submittedName>
</protein>
<comment type="caution">
    <text evidence="2">The sequence shown here is derived from an EMBL/GenBank/DDBJ whole genome shotgun (WGS) entry which is preliminary data.</text>
</comment>
<organism evidence="2 3">
    <name type="scientific">Tanacetum coccineum</name>
    <dbReference type="NCBI Taxonomy" id="301880"/>
    <lineage>
        <taxon>Eukaryota</taxon>
        <taxon>Viridiplantae</taxon>
        <taxon>Streptophyta</taxon>
        <taxon>Embryophyta</taxon>
        <taxon>Tracheophyta</taxon>
        <taxon>Spermatophyta</taxon>
        <taxon>Magnoliopsida</taxon>
        <taxon>eudicotyledons</taxon>
        <taxon>Gunneridae</taxon>
        <taxon>Pentapetalae</taxon>
        <taxon>asterids</taxon>
        <taxon>campanulids</taxon>
        <taxon>Asterales</taxon>
        <taxon>Asteraceae</taxon>
        <taxon>Asteroideae</taxon>
        <taxon>Anthemideae</taxon>
        <taxon>Anthemidinae</taxon>
        <taxon>Tanacetum</taxon>
    </lineage>
</organism>
<dbReference type="EMBL" id="BQNB010015310">
    <property type="protein sequence ID" value="GJT38526.1"/>
    <property type="molecule type" value="Genomic_DNA"/>
</dbReference>
<name>A0ABQ5DH06_9ASTR</name>
<gene>
    <name evidence="2" type="ORF">Tco_0938391</name>
</gene>
<feature type="compositionally biased region" description="Basic and acidic residues" evidence="1">
    <location>
        <begin position="329"/>
        <end position="353"/>
    </location>
</feature>
<keyword evidence="3" id="KW-1185">Reference proteome</keyword>
<feature type="region of interest" description="Disordered" evidence="1">
    <location>
        <begin position="329"/>
        <end position="361"/>
    </location>
</feature>
<accession>A0ABQ5DH06</accession>
<proteinExistence type="predicted"/>
<evidence type="ECO:0000313" key="3">
    <source>
        <dbReference type="Proteomes" id="UP001151760"/>
    </source>
</evidence>